<feature type="signal peptide" evidence="1">
    <location>
        <begin position="1"/>
        <end position="26"/>
    </location>
</feature>
<proteinExistence type="predicted"/>
<dbReference type="EMBL" id="KL142424">
    <property type="protein sequence ID" value="KDR66405.1"/>
    <property type="molecule type" value="Genomic_DNA"/>
</dbReference>
<keyword evidence="1" id="KW-0732">Signal</keyword>
<dbReference type="AlphaFoldDB" id="A0A067S6C0"/>
<sequence length="60" mass="6095">MQFLSAVVALASFFVVTAVATPAAMAADVSLLSARAAAVAQTSCVCPCKILRDDGKVFSC</sequence>
<evidence type="ECO:0000313" key="2">
    <source>
        <dbReference type="EMBL" id="KDR66405.1"/>
    </source>
</evidence>
<keyword evidence="3" id="KW-1185">Reference proteome</keyword>
<reference evidence="3" key="1">
    <citation type="journal article" date="2014" name="Proc. Natl. Acad. Sci. U.S.A.">
        <title>Extensive sampling of basidiomycete genomes demonstrates inadequacy of the white-rot/brown-rot paradigm for wood decay fungi.</title>
        <authorList>
            <person name="Riley R."/>
            <person name="Salamov A.A."/>
            <person name="Brown D.W."/>
            <person name="Nagy L.G."/>
            <person name="Floudas D."/>
            <person name="Held B.W."/>
            <person name="Levasseur A."/>
            <person name="Lombard V."/>
            <person name="Morin E."/>
            <person name="Otillar R."/>
            <person name="Lindquist E.A."/>
            <person name="Sun H."/>
            <person name="LaButti K.M."/>
            <person name="Schmutz J."/>
            <person name="Jabbour D."/>
            <person name="Luo H."/>
            <person name="Baker S.E."/>
            <person name="Pisabarro A.G."/>
            <person name="Walton J.D."/>
            <person name="Blanchette R.A."/>
            <person name="Henrissat B."/>
            <person name="Martin F."/>
            <person name="Cullen D."/>
            <person name="Hibbett D.S."/>
            <person name="Grigoriev I.V."/>
        </authorList>
    </citation>
    <scope>NUCLEOTIDE SEQUENCE [LARGE SCALE GENOMIC DNA]</scope>
    <source>
        <strain evidence="3">CBS 339.88</strain>
    </source>
</reference>
<evidence type="ECO:0000313" key="3">
    <source>
        <dbReference type="Proteomes" id="UP000027222"/>
    </source>
</evidence>
<dbReference type="Proteomes" id="UP000027222">
    <property type="component" value="Unassembled WGS sequence"/>
</dbReference>
<organism evidence="2 3">
    <name type="scientific">Galerina marginata (strain CBS 339.88)</name>
    <dbReference type="NCBI Taxonomy" id="685588"/>
    <lineage>
        <taxon>Eukaryota</taxon>
        <taxon>Fungi</taxon>
        <taxon>Dikarya</taxon>
        <taxon>Basidiomycota</taxon>
        <taxon>Agaricomycotina</taxon>
        <taxon>Agaricomycetes</taxon>
        <taxon>Agaricomycetidae</taxon>
        <taxon>Agaricales</taxon>
        <taxon>Agaricineae</taxon>
        <taxon>Strophariaceae</taxon>
        <taxon>Galerina</taxon>
    </lineage>
</organism>
<name>A0A067S6C0_GALM3</name>
<gene>
    <name evidence="2" type="ORF">GALMADRAFT_259520</name>
</gene>
<evidence type="ECO:0000256" key="1">
    <source>
        <dbReference type="SAM" id="SignalP"/>
    </source>
</evidence>
<feature type="chain" id="PRO_5001648294" evidence="1">
    <location>
        <begin position="27"/>
        <end position="60"/>
    </location>
</feature>
<protein>
    <submittedName>
        <fullName evidence="2">Uncharacterized protein</fullName>
    </submittedName>
</protein>
<dbReference type="HOGENOM" id="CLU_2941906_0_0_1"/>
<accession>A0A067S6C0</accession>